<dbReference type="PANTHER" id="PTHR46542:SF1">
    <property type="entry name" value="X-BOX BINDING PROTEIN 1"/>
    <property type="match status" value="1"/>
</dbReference>
<dbReference type="OrthoDB" id="20960at2759"/>
<dbReference type="InterPro" id="IPR004827">
    <property type="entry name" value="bZIP"/>
</dbReference>
<dbReference type="PROSITE" id="PS00036">
    <property type="entry name" value="BZIP_BASIC"/>
    <property type="match status" value="1"/>
</dbReference>
<accession>A0A9N9TZN2</accession>
<evidence type="ECO:0000256" key="5">
    <source>
        <dbReference type="ARBA" id="ARBA00023242"/>
    </source>
</evidence>
<dbReference type="PANTHER" id="PTHR46542">
    <property type="entry name" value="X-BOX BINDING PROTEIN 1"/>
    <property type="match status" value="1"/>
</dbReference>
<feature type="region of interest" description="Disordered" evidence="8">
    <location>
        <begin position="140"/>
        <end position="171"/>
    </location>
</feature>
<evidence type="ECO:0000256" key="8">
    <source>
        <dbReference type="SAM" id="MobiDB-lite"/>
    </source>
</evidence>
<dbReference type="GO" id="GO:0005634">
    <property type="term" value="C:nucleus"/>
    <property type="evidence" value="ECO:0007669"/>
    <property type="project" value="TreeGrafter"/>
</dbReference>
<dbReference type="InterPro" id="IPR052470">
    <property type="entry name" value="ER_Stress-Reg_TF"/>
</dbReference>
<reference evidence="10" key="1">
    <citation type="submission" date="2022-01" db="EMBL/GenBank/DDBJ databases">
        <authorList>
            <person name="King R."/>
        </authorList>
    </citation>
    <scope>NUCLEOTIDE SEQUENCE</scope>
</reference>
<keyword evidence="4" id="KW-0804">Transcription</keyword>
<feature type="region of interest" description="Disordered" evidence="8">
    <location>
        <begin position="203"/>
        <end position="236"/>
    </location>
</feature>
<evidence type="ECO:0000259" key="9">
    <source>
        <dbReference type="PROSITE" id="PS50217"/>
    </source>
</evidence>
<evidence type="ECO:0000256" key="2">
    <source>
        <dbReference type="ARBA" id="ARBA00023015"/>
    </source>
</evidence>
<dbReference type="GO" id="GO:0000981">
    <property type="term" value="F:DNA-binding transcription factor activity, RNA polymerase II-specific"/>
    <property type="evidence" value="ECO:0007669"/>
    <property type="project" value="TreeGrafter"/>
</dbReference>
<evidence type="ECO:0000256" key="4">
    <source>
        <dbReference type="ARBA" id="ARBA00023163"/>
    </source>
</evidence>
<feature type="coiled-coil region" evidence="7">
    <location>
        <begin position="65"/>
        <end position="120"/>
    </location>
</feature>
<keyword evidence="5" id="KW-0539">Nucleus</keyword>
<feature type="domain" description="BZIP" evidence="9">
    <location>
        <begin position="54"/>
        <end position="117"/>
    </location>
</feature>
<protein>
    <recommendedName>
        <fullName evidence="6">X-box-binding protein 1</fullName>
    </recommendedName>
</protein>
<dbReference type="InterPro" id="IPR046347">
    <property type="entry name" value="bZIP_sf"/>
</dbReference>
<evidence type="ECO:0000256" key="1">
    <source>
        <dbReference type="ARBA" id="ARBA00022843"/>
    </source>
</evidence>
<organism evidence="10 11">
    <name type="scientific">Phyllotreta striolata</name>
    <name type="common">Striped flea beetle</name>
    <name type="synonym">Crioceris striolata</name>
    <dbReference type="NCBI Taxonomy" id="444603"/>
    <lineage>
        <taxon>Eukaryota</taxon>
        <taxon>Metazoa</taxon>
        <taxon>Ecdysozoa</taxon>
        <taxon>Arthropoda</taxon>
        <taxon>Hexapoda</taxon>
        <taxon>Insecta</taxon>
        <taxon>Pterygota</taxon>
        <taxon>Neoptera</taxon>
        <taxon>Endopterygota</taxon>
        <taxon>Coleoptera</taxon>
        <taxon>Polyphaga</taxon>
        <taxon>Cucujiformia</taxon>
        <taxon>Chrysomeloidea</taxon>
        <taxon>Chrysomelidae</taxon>
        <taxon>Galerucinae</taxon>
        <taxon>Alticini</taxon>
        <taxon>Phyllotreta</taxon>
    </lineage>
</organism>
<keyword evidence="7" id="KW-0175">Coiled coil</keyword>
<dbReference type="SUPFAM" id="SSF57959">
    <property type="entry name" value="Leucine zipper domain"/>
    <property type="match status" value="1"/>
</dbReference>
<dbReference type="GO" id="GO:0000977">
    <property type="term" value="F:RNA polymerase II transcription regulatory region sequence-specific DNA binding"/>
    <property type="evidence" value="ECO:0007669"/>
    <property type="project" value="TreeGrafter"/>
</dbReference>
<dbReference type="SMART" id="SM00338">
    <property type="entry name" value="BRLZ"/>
    <property type="match status" value="1"/>
</dbReference>
<dbReference type="CDD" id="cd14691">
    <property type="entry name" value="bZIP_XBP1"/>
    <property type="match status" value="1"/>
</dbReference>
<dbReference type="Pfam" id="PF07716">
    <property type="entry name" value="bZIP_2"/>
    <property type="match status" value="1"/>
</dbReference>
<dbReference type="Gene3D" id="1.20.5.170">
    <property type="match status" value="1"/>
</dbReference>
<feature type="region of interest" description="Disordered" evidence="8">
    <location>
        <begin position="312"/>
        <end position="343"/>
    </location>
</feature>
<evidence type="ECO:0000313" key="10">
    <source>
        <dbReference type="EMBL" id="CAG9865165.1"/>
    </source>
</evidence>
<keyword evidence="1" id="KW-0832">Ubl conjugation</keyword>
<keyword evidence="3" id="KW-0238">DNA-binding</keyword>
<proteinExistence type="predicted"/>
<evidence type="ECO:0000313" key="11">
    <source>
        <dbReference type="Proteomes" id="UP001153712"/>
    </source>
</evidence>
<dbReference type="PROSITE" id="PS50217">
    <property type="entry name" value="BZIP"/>
    <property type="match status" value="1"/>
</dbReference>
<dbReference type="AlphaFoldDB" id="A0A9N9TZN2"/>
<evidence type="ECO:0000256" key="3">
    <source>
        <dbReference type="ARBA" id="ARBA00023125"/>
    </source>
</evidence>
<evidence type="ECO:0000256" key="6">
    <source>
        <dbReference type="ARBA" id="ARBA00040165"/>
    </source>
</evidence>
<keyword evidence="11" id="KW-1185">Reference proteome</keyword>
<keyword evidence="2" id="KW-0805">Transcription regulation</keyword>
<gene>
    <name evidence="10" type="ORF">PHYEVI_LOCUS11409</name>
</gene>
<name>A0A9N9TZN2_PHYSR</name>
<evidence type="ECO:0000256" key="7">
    <source>
        <dbReference type="SAM" id="Coils"/>
    </source>
</evidence>
<dbReference type="Proteomes" id="UP001153712">
    <property type="component" value="Chromosome 9"/>
</dbReference>
<feature type="compositionally biased region" description="Basic and acidic residues" evidence="8">
    <location>
        <begin position="203"/>
        <end position="218"/>
    </location>
</feature>
<sequence length="363" mass="40178">MINVKHETTDDAMSCNTSVTSILKYLDDKSLEMDQLRNLESRPKKRRLDHLTWEEKIQRKKLKNRVAAQTSRDRKKAKMEQMEQAVQQLFANNETLLAQCESLKLANQRLVKENAELHERLRAPCASCAAAQSRPVGCEALNGPTEKSHVPSSGFEQRAAESHSELPSLPDLLDELDTDIDFSSLEQLTQSLLQDIARDLEDAAQKTDREEPKIDGNRPAEMVGQTPTELESGGSDKKLENSLSEYLLLYHNYAAAPETSAQKPVANIKKSTPVPIRPKIVVEPAESAVPATGDVSDVVTIVIDNEGNPVTLNEAESVGVPSPMSSTNESDKGYESLDSPHSLADEDLWDQSITELFPSLYTV</sequence>
<dbReference type="EMBL" id="OU900102">
    <property type="protein sequence ID" value="CAG9865165.1"/>
    <property type="molecule type" value="Genomic_DNA"/>
</dbReference>